<feature type="transmembrane region" description="Helical" evidence="6">
    <location>
        <begin position="108"/>
        <end position="127"/>
    </location>
</feature>
<dbReference type="GO" id="GO:0005886">
    <property type="term" value="C:plasma membrane"/>
    <property type="evidence" value="ECO:0007669"/>
    <property type="project" value="UniProtKB-SubCell"/>
</dbReference>
<feature type="transmembrane region" description="Helical" evidence="6">
    <location>
        <begin position="437"/>
        <end position="457"/>
    </location>
</feature>
<evidence type="ECO:0000256" key="5">
    <source>
        <dbReference type="ARBA" id="ARBA00023136"/>
    </source>
</evidence>
<evidence type="ECO:0000256" key="6">
    <source>
        <dbReference type="SAM" id="Phobius"/>
    </source>
</evidence>
<feature type="transmembrane region" description="Helical" evidence="6">
    <location>
        <begin position="134"/>
        <end position="155"/>
    </location>
</feature>
<organism evidence="8 9">
    <name type="scientific">Candidatus Limosilactobacillus merdipullorum</name>
    <dbReference type="NCBI Taxonomy" id="2838653"/>
    <lineage>
        <taxon>Bacteria</taxon>
        <taxon>Bacillati</taxon>
        <taxon>Bacillota</taxon>
        <taxon>Bacilli</taxon>
        <taxon>Lactobacillales</taxon>
        <taxon>Lactobacillaceae</taxon>
        <taxon>Limosilactobacillus</taxon>
    </lineage>
</organism>
<accession>A0A9D1U3F4</accession>
<feature type="transmembrane region" description="Helical" evidence="6">
    <location>
        <begin position="12"/>
        <end position="31"/>
    </location>
</feature>
<gene>
    <name evidence="8" type="ORF">H9876_04180</name>
</gene>
<dbReference type="Gene3D" id="1.20.1720.10">
    <property type="entry name" value="Multidrug resistance protein D"/>
    <property type="match status" value="1"/>
</dbReference>
<evidence type="ECO:0000313" key="8">
    <source>
        <dbReference type="EMBL" id="HIW70556.1"/>
    </source>
</evidence>
<evidence type="ECO:0000256" key="3">
    <source>
        <dbReference type="ARBA" id="ARBA00022692"/>
    </source>
</evidence>
<feature type="transmembrane region" description="Helical" evidence="6">
    <location>
        <begin position="198"/>
        <end position="217"/>
    </location>
</feature>
<dbReference type="InterPro" id="IPR011701">
    <property type="entry name" value="MFS"/>
</dbReference>
<dbReference type="PANTHER" id="PTHR42718">
    <property type="entry name" value="MAJOR FACILITATOR SUPERFAMILY MULTIDRUG TRANSPORTER MFSC"/>
    <property type="match status" value="1"/>
</dbReference>
<reference evidence="8" key="1">
    <citation type="journal article" date="2021" name="PeerJ">
        <title>Extensive microbial diversity within the chicken gut microbiome revealed by metagenomics and culture.</title>
        <authorList>
            <person name="Gilroy R."/>
            <person name="Ravi A."/>
            <person name="Getino M."/>
            <person name="Pursley I."/>
            <person name="Horton D.L."/>
            <person name="Alikhan N.F."/>
            <person name="Baker D."/>
            <person name="Gharbi K."/>
            <person name="Hall N."/>
            <person name="Watson M."/>
            <person name="Adriaenssens E.M."/>
            <person name="Foster-Nyarko E."/>
            <person name="Jarju S."/>
            <person name="Secka A."/>
            <person name="Antonio M."/>
            <person name="Oren A."/>
            <person name="Chaudhuri R.R."/>
            <person name="La Ragione R."/>
            <person name="Hildebrand F."/>
            <person name="Pallen M.J."/>
        </authorList>
    </citation>
    <scope>NUCLEOTIDE SEQUENCE</scope>
    <source>
        <strain evidence="8">ChiHejej3B27-2180</strain>
    </source>
</reference>
<sequence length="468" mass="50446">MSQQKTTAKTYTAIFSVALMTFLGVLNETSMNVTYPELSRTFGISLDITQWITAGYLLMVTIVMGTTAYLLRQYPAKRIHLFCVTAFIVGDIVCALAPSFAVLLVGRLIQAVATGLATPTMFFLIFTSIQRQQLATMTGIGAMVISLAPALGPTYGGAVAGAWSWRMIFWILLPIAVISLLAGQWSINNQPVGNQKPFSFASLLWLALSLLGIVYAVSTVGGGFSICFWLFLVLGLVFFILFVYSNGHGKSQLLGLEILHLTTMRLSTFTYFALQFINIGISLVIPVYCQYVLHTSALVAGLVLLPGSIAGAITSPMMGRVADQYGYHLPVVGGSILLVLGTGMYAIFQHQLTSLMMMWFFIVTRVGFNSAFSTTMANATTLVPGNQSADVNSLFNMTQQFAGSLGVVLLTALMALFQNTGKGSMAARTFVGGQLDFWLLFGLAVAVLVATATNFTVQRIDQQTGTAN</sequence>
<comment type="subcellular location">
    <subcellularLocation>
        <location evidence="1">Cell membrane</location>
        <topology evidence="1">Multi-pass membrane protein</topology>
    </subcellularLocation>
</comment>
<keyword evidence="5 6" id="KW-0472">Membrane</keyword>
<feature type="transmembrane region" description="Helical" evidence="6">
    <location>
        <begin position="223"/>
        <end position="245"/>
    </location>
</feature>
<feature type="transmembrane region" description="Helical" evidence="6">
    <location>
        <begin position="51"/>
        <end position="72"/>
    </location>
</feature>
<evidence type="ECO:0000259" key="7">
    <source>
        <dbReference type="PROSITE" id="PS50850"/>
    </source>
</evidence>
<proteinExistence type="predicted"/>
<dbReference type="Gene3D" id="1.20.1250.20">
    <property type="entry name" value="MFS general substrate transporter like domains"/>
    <property type="match status" value="1"/>
</dbReference>
<dbReference type="InterPro" id="IPR020846">
    <property type="entry name" value="MFS_dom"/>
</dbReference>
<protein>
    <submittedName>
        <fullName evidence="8">MFS transporter</fullName>
    </submittedName>
</protein>
<dbReference type="Pfam" id="PF07690">
    <property type="entry name" value="MFS_1"/>
    <property type="match status" value="1"/>
</dbReference>
<feature type="transmembrane region" description="Helical" evidence="6">
    <location>
        <begin position="167"/>
        <end position="186"/>
    </location>
</feature>
<feature type="transmembrane region" description="Helical" evidence="6">
    <location>
        <begin position="325"/>
        <end position="348"/>
    </location>
</feature>
<dbReference type="Proteomes" id="UP000886878">
    <property type="component" value="Unassembled WGS sequence"/>
</dbReference>
<dbReference type="EMBL" id="DXGK01000085">
    <property type="protein sequence ID" value="HIW70556.1"/>
    <property type="molecule type" value="Genomic_DNA"/>
</dbReference>
<dbReference type="PANTHER" id="PTHR42718:SF9">
    <property type="entry name" value="MAJOR FACILITATOR SUPERFAMILY MULTIDRUG TRANSPORTER MFSC"/>
    <property type="match status" value="1"/>
</dbReference>
<dbReference type="PROSITE" id="PS50850">
    <property type="entry name" value="MFS"/>
    <property type="match status" value="1"/>
</dbReference>
<dbReference type="InterPro" id="IPR036259">
    <property type="entry name" value="MFS_trans_sf"/>
</dbReference>
<keyword evidence="2" id="KW-0813">Transport</keyword>
<dbReference type="SUPFAM" id="SSF103473">
    <property type="entry name" value="MFS general substrate transporter"/>
    <property type="match status" value="1"/>
</dbReference>
<dbReference type="PRINTS" id="PR01036">
    <property type="entry name" value="TCRTETB"/>
</dbReference>
<feature type="transmembrane region" description="Helical" evidence="6">
    <location>
        <begin position="266"/>
        <end position="285"/>
    </location>
</feature>
<evidence type="ECO:0000313" key="9">
    <source>
        <dbReference type="Proteomes" id="UP000886878"/>
    </source>
</evidence>
<evidence type="ECO:0000256" key="2">
    <source>
        <dbReference type="ARBA" id="ARBA00022448"/>
    </source>
</evidence>
<feature type="transmembrane region" description="Helical" evidence="6">
    <location>
        <begin position="291"/>
        <end position="313"/>
    </location>
</feature>
<keyword evidence="3 6" id="KW-0812">Transmembrane</keyword>
<dbReference type="GO" id="GO:0022857">
    <property type="term" value="F:transmembrane transporter activity"/>
    <property type="evidence" value="ECO:0007669"/>
    <property type="project" value="InterPro"/>
</dbReference>
<feature type="transmembrane region" description="Helical" evidence="6">
    <location>
        <begin position="393"/>
        <end position="417"/>
    </location>
</feature>
<reference evidence="8" key="2">
    <citation type="submission" date="2021-04" db="EMBL/GenBank/DDBJ databases">
        <authorList>
            <person name="Gilroy R."/>
        </authorList>
    </citation>
    <scope>NUCLEOTIDE SEQUENCE</scope>
    <source>
        <strain evidence="8">ChiHejej3B27-2180</strain>
    </source>
</reference>
<comment type="caution">
    <text evidence="8">The sequence shown here is derived from an EMBL/GenBank/DDBJ whole genome shotgun (WGS) entry which is preliminary data.</text>
</comment>
<feature type="transmembrane region" description="Helical" evidence="6">
    <location>
        <begin position="354"/>
        <end position="372"/>
    </location>
</feature>
<keyword evidence="4 6" id="KW-1133">Transmembrane helix</keyword>
<dbReference type="AlphaFoldDB" id="A0A9D1U3F4"/>
<evidence type="ECO:0000256" key="4">
    <source>
        <dbReference type="ARBA" id="ARBA00022989"/>
    </source>
</evidence>
<name>A0A9D1U3F4_9LACO</name>
<feature type="domain" description="Major facilitator superfamily (MFS) profile" evidence="7">
    <location>
        <begin position="13"/>
        <end position="459"/>
    </location>
</feature>
<feature type="transmembrane region" description="Helical" evidence="6">
    <location>
        <begin position="79"/>
        <end position="102"/>
    </location>
</feature>
<evidence type="ECO:0000256" key="1">
    <source>
        <dbReference type="ARBA" id="ARBA00004651"/>
    </source>
</evidence>